<reference evidence="2 3" key="1">
    <citation type="submission" date="2016-12" db="EMBL/GenBank/DDBJ databases">
        <title>The draft genome sequence of Actinophytocola sp. 11-183.</title>
        <authorList>
            <person name="Wang W."/>
            <person name="Yuan L."/>
        </authorList>
    </citation>
    <scope>NUCLEOTIDE SEQUENCE [LARGE SCALE GENOMIC DNA]</scope>
    <source>
        <strain evidence="2 3">11-183</strain>
    </source>
</reference>
<dbReference type="EMBL" id="MSIE01000034">
    <property type="protein sequence ID" value="OLF16049.1"/>
    <property type="molecule type" value="Genomic_DNA"/>
</dbReference>
<evidence type="ECO:0000313" key="3">
    <source>
        <dbReference type="Proteomes" id="UP000185596"/>
    </source>
</evidence>
<keyword evidence="2" id="KW-0378">Hydrolase</keyword>
<dbReference type="STRING" id="1912961.BU204_19080"/>
<dbReference type="Gene3D" id="3.40.50.1820">
    <property type="entry name" value="alpha/beta hydrolase"/>
    <property type="match status" value="1"/>
</dbReference>
<dbReference type="Pfam" id="PF12146">
    <property type="entry name" value="Hydrolase_4"/>
    <property type="match status" value="1"/>
</dbReference>
<dbReference type="GO" id="GO:0016787">
    <property type="term" value="F:hydrolase activity"/>
    <property type="evidence" value="ECO:0007669"/>
    <property type="project" value="UniProtKB-KW"/>
</dbReference>
<evidence type="ECO:0000259" key="1">
    <source>
        <dbReference type="Pfam" id="PF12146"/>
    </source>
</evidence>
<dbReference type="PANTHER" id="PTHR12277">
    <property type="entry name" value="ALPHA/BETA HYDROLASE DOMAIN-CONTAINING PROTEIN"/>
    <property type="match status" value="1"/>
</dbReference>
<dbReference type="SUPFAM" id="SSF53474">
    <property type="entry name" value="alpha/beta-Hydrolases"/>
    <property type="match status" value="1"/>
</dbReference>
<dbReference type="InterPro" id="IPR022742">
    <property type="entry name" value="Hydrolase_4"/>
</dbReference>
<keyword evidence="3" id="KW-1185">Reference proteome</keyword>
<feature type="domain" description="Serine aminopeptidase S33" evidence="1">
    <location>
        <begin position="74"/>
        <end position="177"/>
    </location>
</feature>
<dbReference type="PANTHER" id="PTHR12277:SF79">
    <property type="entry name" value="XAA-PRO DIPEPTIDYL-PEPTIDASE-RELATED"/>
    <property type="match status" value="1"/>
</dbReference>
<protein>
    <submittedName>
        <fullName evidence="2">Alpha/beta hydrolase</fullName>
    </submittedName>
</protein>
<sequence>MVQVLVGIVLLVVVVLTLAYVFQRRLIYLPTGGPVPPAAQVLAGARDVELHTRDGLTLAAWYVPARGTDTGVSVLVASGNGGNRTMRAPLAAALADRGMSVLLIDYRGYGGNPGSPSEEGLALDARAGLDRLRALGAEKIMYFGESLGSAVVAELATEHPPCAGMLLRSPFSELADTAREHYPFLPVRLLLKDRFRVVDHVRRTAAPVTVVIGTEDEVVPPWQSRAVAEAAAGPVTTIEMPGVGHNDPELLDGPRLVDAAARLARQATC</sequence>
<dbReference type="InterPro" id="IPR029058">
    <property type="entry name" value="AB_hydrolase_fold"/>
</dbReference>
<proteinExistence type="predicted"/>
<evidence type="ECO:0000313" key="2">
    <source>
        <dbReference type="EMBL" id="OLF16049.1"/>
    </source>
</evidence>
<organism evidence="2 3">
    <name type="scientific">Actinophytocola xanthii</name>
    <dbReference type="NCBI Taxonomy" id="1912961"/>
    <lineage>
        <taxon>Bacteria</taxon>
        <taxon>Bacillati</taxon>
        <taxon>Actinomycetota</taxon>
        <taxon>Actinomycetes</taxon>
        <taxon>Pseudonocardiales</taxon>
        <taxon>Pseudonocardiaceae</taxon>
    </lineage>
</organism>
<gene>
    <name evidence="2" type="ORF">BU204_19080</name>
</gene>
<name>A0A1Q8CNV3_9PSEU</name>
<comment type="caution">
    <text evidence="2">The sequence shown here is derived from an EMBL/GenBank/DDBJ whole genome shotgun (WGS) entry which is preliminary data.</text>
</comment>
<dbReference type="Proteomes" id="UP000185596">
    <property type="component" value="Unassembled WGS sequence"/>
</dbReference>
<dbReference type="AlphaFoldDB" id="A0A1Q8CNV3"/>
<accession>A0A1Q8CNV3</accession>